<dbReference type="RefSeq" id="XP_067518353.1">
    <property type="nucleotide sequence ID" value="XM_067662252.1"/>
</dbReference>
<keyword evidence="2" id="KW-1185">Reference proteome</keyword>
<gene>
    <name evidence="1" type="ORF">RO3G_07662</name>
</gene>
<proteinExistence type="predicted"/>
<sequence length="124" mass="13696">MNLGAIWLCDKQIIPNSRMIVAFATARFVSTLPSYDVNTDFVSERKIILQGTISSSLDSLSSYKVVQTNHALNSQTTILSPSSLSTPTTLSANSNFRSIFNNSNDTSFMQIMSNNCDKEIMMVD</sequence>
<dbReference type="Proteomes" id="UP000009138">
    <property type="component" value="Unassembled WGS sequence"/>
</dbReference>
<protein>
    <submittedName>
        <fullName evidence="1">Uncharacterized protein</fullName>
    </submittedName>
</protein>
<evidence type="ECO:0000313" key="1">
    <source>
        <dbReference type="EMBL" id="EIE82957.1"/>
    </source>
</evidence>
<dbReference type="AlphaFoldDB" id="I1C3C7"/>
<organism evidence="1 2">
    <name type="scientific">Rhizopus delemar (strain RA 99-880 / ATCC MYA-4621 / FGSC 9543 / NRRL 43880)</name>
    <name type="common">Mucormycosis agent</name>
    <name type="synonym">Rhizopus arrhizus var. delemar</name>
    <dbReference type="NCBI Taxonomy" id="246409"/>
    <lineage>
        <taxon>Eukaryota</taxon>
        <taxon>Fungi</taxon>
        <taxon>Fungi incertae sedis</taxon>
        <taxon>Mucoromycota</taxon>
        <taxon>Mucoromycotina</taxon>
        <taxon>Mucoromycetes</taxon>
        <taxon>Mucorales</taxon>
        <taxon>Mucorineae</taxon>
        <taxon>Rhizopodaceae</taxon>
        <taxon>Rhizopus</taxon>
    </lineage>
</organism>
<dbReference type="InParanoid" id="I1C3C7"/>
<accession>I1C3C7</accession>
<evidence type="ECO:0000313" key="2">
    <source>
        <dbReference type="Proteomes" id="UP000009138"/>
    </source>
</evidence>
<dbReference type="VEuPathDB" id="FungiDB:RO3G_07662"/>
<dbReference type="EMBL" id="CH476736">
    <property type="protein sequence ID" value="EIE82957.1"/>
    <property type="molecule type" value="Genomic_DNA"/>
</dbReference>
<name>I1C3C7_RHIO9</name>
<reference evidence="1 2" key="1">
    <citation type="journal article" date="2009" name="PLoS Genet.">
        <title>Genomic analysis of the basal lineage fungus Rhizopus oryzae reveals a whole-genome duplication.</title>
        <authorList>
            <person name="Ma L.-J."/>
            <person name="Ibrahim A.S."/>
            <person name="Skory C."/>
            <person name="Grabherr M.G."/>
            <person name="Burger G."/>
            <person name="Butler M."/>
            <person name="Elias M."/>
            <person name="Idnurm A."/>
            <person name="Lang B.F."/>
            <person name="Sone T."/>
            <person name="Abe A."/>
            <person name="Calvo S.E."/>
            <person name="Corrochano L.M."/>
            <person name="Engels R."/>
            <person name="Fu J."/>
            <person name="Hansberg W."/>
            <person name="Kim J.-M."/>
            <person name="Kodira C.D."/>
            <person name="Koehrsen M.J."/>
            <person name="Liu B."/>
            <person name="Miranda-Saavedra D."/>
            <person name="O'Leary S."/>
            <person name="Ortiz-Castellanos L."/>
            <person name="Poulter R."/>
            <person name="Rodriguez-Romero J."/>
            <person name="Ruiz-Herrera J."/>
            <person name="Shen Y.-Q."/>
            <person name="Zeng Q."/>
            <person name="Galagan J."/>
            <person name="Birren B.W."/>
            <person name="Cuomo C.A."/>
            <person name="Wickes B.L."/>
        </authorList>
    </citation>
    <scope>NUCLEOTIDE SEQUENCE [LARGE SCALE GENOMIC DNA]</scope>
    <source>
        <strain evidence="2">RA 99-880 / ATCC MYA-4621 / FGSC 9543 / NRRL 43880</strain>
    </source>
</reference>
<dbReference type="GeneID" id="93614633"/>